<proteinExistence type="predicted"/>
<sequence length="154" mass="15999">MRLAEAYATATADQIAAALAGGKLVIYSVGRPPSPDHPVTRSSVLADYVFASPAFDDGQKPVFVENGVAAQHVGTPGWARALAADGAPVADFSVGPGATDIKLDSISATPGFPLKVLSLAITLPAETVSWEKTEYGHVYITGSENPYRKTSVRG</sequence>
<accession>A0AA48M3Q7</accession>
<name>A0AA48M3Q7_9ZZZZ</name>
<reference evidence="1" key="1">
    <citation type="submission" date="2023-07" db="EMBL/GenBank/DDBJ databases">
        <authorList>
            <person name="Pelsma A.J. K."/>
        </authorList>
    </citation>
    <scope>NUCLEOTIDE SEQUENCE</scope>
</reference>
<protein>
    <submittedName>
        <fullName evidence="1">Uncharacterized protein</fullName>
    </submittedName>
</protein>
<organism evidence="1">
    <name type="scientific">freshwater sediment metagenome</name>
    <dbReference type="NCBI Taxonomy" id="556182"/>
    <lineage>
        <taxon>unclassified sequences</taxon>
        <taxon>metagenomes</taxon>
        <taxon>ecological metagenomes</taxon>
    </lineage>
</organism>
<dbReference type="EMBL" id="OY288114">
    <property type="protein sequence ID" value="CAJ0887309.1"/>
    <property type="molecule type" value="Genomic_DNA"/>
</dbReference>
<evidence type="ECO:0000313" key="1">
    <source>
        <dbReference type="EMBL" id="CAJ0887309.1"/>
    </source>
</evidence>
<gene>
    <name evidence="1" type="ORF">AMST5_03783</name>
</gene>
<dbReference type="AlphaFoldDB" id="A0AA48M3Q7"/>